<proteinExistence type="predicted"/>
<dbReference type="eggNOG" id="ENOG5032XTB">
    <property type="taxonomic scope" value="Bacteria"/>
</dbReference>
<dbReference type="Proteomes" id="UP000002030">
    <property type="component" value="Chromosome"/>
</dbReference>
<feature type="chain" id="PRO_5003020456" description="DUF2993 domain-containing protein" evidence="1">
    <location>
        <begin position="23"/>
        <end position="237"/>
    </location>
</feature>
<dbReference type="InterPro" id="IPR021373">
    <property type="entry name" value="DUF2993"/>
</dbReference>
<dbReference type="EMBL" id="CP001818">
    <property type="protein sequence ID" value="ACZ19961.1"/>
    <property type="molecule type" value="Genomic_DNA"/>
</dbReference>
<reference evidence="2 3" key="1">
    <citation type="journal article" date="2009" name="Stand. Genomic Sci.">
        <title>Complete genome sequence of Thermanaerovibrio acidaminovorans type strain (Su883).</title>
        <authorList>
            <person name="Chovatia M."/>
            <person name="Sikorski J."/>
            <person name="Schroder M."/>
            <person name="Lapidus A."/>
            <person name="Nolan M."/>
            <person name="Tice H."/>
            <person name="Glavina Del Rio T."/>
            <person name="Copeland A."/>
            <person name="Cheng J.F."/>
            <person name="Lucas S."/>
            <person name="Chen F."/>
            <person name="Bruce D."/>
            <person name="Goodwin L."/>
            <person name="Pitluck S."/>
            <person name="Ivanova N."/>
            <person name="Mavromatis K."/>
            <person name="Ovchinnikova G."/>
            <person name="Pati A."/>
            <person name="Chen A."/>
            <person name="Palaniappan K."/>
            <person name="Land M."/>
            <person name="Hauser L."/>
            <person name="Chang Y.J."/>
            <person name="Jeffries C.D."/>
            <person name="Chain P."/>
            <person name="Saunders E."/>
            <person name="Detter J.C."/>
            <person name="Brettin T."/>
            <person name="Rohde M."/>
            <person name="Goker M."/>
            <person name="Spring S."/>
            <person name="Bristow J."/>
            <person name="Markowitz V."/>
            <person name="Hugenholtz P."/>
            <person name="Kyrpides N.C."/>
            <person name="Klenk H.P."/>
            <person name="Eisen J.A."/>
        </authorList>
    </citation>
    <scope>NUCLEOTIDE SEQUENCE [LARGE SCALE GENOMIC DNA]</scope>
    <source>
        <strain evidence="3">ATCC 49978 / DSM 6589 / Su883</strain>
    </source>
</reference>
<dbReference type="OrthoDB" id="4528at2"/>
<dbReference type="AlphaFoldDB" id="D1B7H0"/>
<keyword evidence="3" id="KW-1185">Reference proteome</keyword>
<dbReference type="RefSeq" id="WP_012870470.1">
    <property type="nucleotide sequence ID" value="NC_013522.1"/>
</dbReference>
<accession>D1B7H0</accession>
<evidence type="ECO:0000313" key="2">
    <source>
        <dbReference type="EMBL" id="ACZ19961.1"/>
    </source>
</evidence>
<evidence type="ECO:0000313" key="3">
    <source>
        <dbReference type="Proteomes" id="UP000002030"/>
    </source>
</evidence>
<evidence type="ECO:0008006" key="4">
    <source>
        <dbReference type="Google" id="ProtNLM"/>
    </source>
</evidence>
<keyword evidence="1" id="KW-0732">Signal</keyword>
<feature type="signal peptide" evidence="1">
    <location>
        <begin position="1"/>
        <end position="22"/>
    </location>
</feature>
<dbReference type="Pfam" id="PF11209">
    <property type="entry name" value="LmeA"/>
    <property type="match status" value="1"/>
</dbReference>
<dbReference type="STRING" id="525903.Taci_1747"/>
<dbReference type="PATRIC" id="fig|525903.6.peg.1735"/>
<sequence>MRLFAMYRLLFLATLLVLCSLATQGGESALAATGDDQEVAQRLCDALFERFSPEEVQVTVNEDRAFVQARGILLDGVRVELIRLDARIDRSSRDLESMVRSSMGELTLLERDVNDFFARNERSGFSNLSFRLLEDRFEAQGIYNAKFIFSIRIRLRAEGILALRDHGIVLDRVGFYIEGRRQPEAFTEQILKSLNPLLSTSDLPFPVRFREVRMSRGSVSLLSGLKPFEGATVRRSR</sequence>
<name>D1B7H0_THEAS</name>
<gene>
    <name evidence="2" type="ordered locus">Taci_1747</name>
</gene>
<organism evidence="2 3">
    <name type="scientific">Thermanaerovibrio acidaminovorans (strain ATCC 49978 / DSM 6589 / Su883)</name>
    <name type="common">Selenomonas acidaminovorans</name>
    <dbReference type="NCBI Taxonomy" id="525903"/>
    <lineage>
        <taxon>Bacteria</taxon>
        <taxon>Thermotogati</taxon>
        <taxon>Synergistota</taxon>
        <taxon>Synergistia</taxon>
        <taxon>Synergistales</taxon>
        <taxon>Synergistaceae</taxon>
        <taxon>Thermanaerovibrio</taxon>
    </lineage>
</organism>
<protein>
    <recommendedName>
        <fullName evidence="4">DUF2993 domain-containing protein</fullName>
    </recommendedName>
</protein>
<evidence type="ECO:0000256" key="1">
    <source>
        <dbReference type="SAM" id="SignalP"/>
    </source>
</evidence>
<dbReference type="HOGENOM" id="CLU_1209339_0_0_0"/>
<dbReference type="EnsemblBacteria" id="ACZ19961">
    <property type="protein sequence ID" value="ACZ19961"/>
    <property type="gene ID" value="Taci_1747"/>
</dbReference>
<dbReference type="KEGG" id="tai:Taci_1747"/>